<dbReference type="Pfam" id="PF07589">
    <property type="entry name" value="PEP-CTERM"/>
    <property type="match status" value="1"/>
</dbReference>
<protein>
    <recommendedName>
        <fullName evidence="2">Ice-binding protein C-terminal domain-containing protein</fullName>
    </recommendedName>
</protein>
<evidence type="ECO:0000256" key="1">
    <source>
        <dbReference type="SAM" id="SignalP"/>
    </source>
</evidence>
<sequence length="655" mass="63139">MSLPRSPFLCRRTGLPFNALVLAVALANPALAHAASFTITGTSTTAQNLGKGDTGTVAAGGALTVGGSAVAVAVTGDKATVNNLGTIAQTGSGRAIRASGAVTEFVINNGSVTNAAALIRTADADVIQMNGAASSVILNNHGSMVSLNASAGGAQAVDFNAVTGANTINNFAGGLLLASEADAVRPGEGGVLFNAGTIRSVTAVGASSDGIDGQDRSGIRVTNAATGLVDAGRHGITFEQKNANTASTLDLTNLAGGIVRGNDGSGINVDGFNGRQLVTIVNGGLISGNGVTGDGDGVDVDGLVHITNSGVIRSLNAVEAGGLAFSEGISAGGGTIFNSGTIEGLVAAGNTGAVGRGITLAGNDITNGPLAGTREGLYGNATIVNAAGGMIRGQGDSAIAVTGAASGYTVAIDNRAGATIRGGGAASAAIRTNSDNATITNAGTIDGGSSGRAIAFGAGNDTLVISGGNAIVLGSVDGGGGTDTLVVDAGAGNTFGYAGAITGFTTVELRSGTLALEGADVVAAGSALVLGGGTLDLASAASQAFASLALADSSAIVLGDTVLTFQGLGAVAAGETLALTHDGAGYTLRFLGDYAGNAAFAQLMGVTTIDSLAVTYSFDGTYTNVSAVPEPASVAMLFAGLGILAAAGRRKKAAA</sequence>
<dbReference type="RefSeq" id="WP_229420817.1">
    <property type="nucleotide sequence ID" value="NZ_BMWV01000003.1"/>
</dbReference>
<reference evidence="3" key="2">
    <citation type="submission" date="2022-12" db="EMBL/GenBank/DDBJ databases">
        <authorList>
            <person name="Sun Q."/>
            <person name="Kim S."/>
        </authorList>
    </citation>
    <scope>NUCLEOTIDE SEQUENCE</scope>
    <source>
        <strain evidence="3">KCTC 12343</strain>
    </source>
</reference>
<dbReference type="NCBIfam" id="TIGR02595">
    <property type="entry name" value="PEP_CTERM"/>
    <property type="match status" value="1"/>
</dbReference>
<accession>A0AA88C2C0</accession>
<gene>
    <name evidence="3" type="ORF">GCM10007387_17940</name>
</gene>
<feature type="domain" description="Ice-binding protein C-terminal" evidence="2">
    <location>
        <begin position="627"/>
        <end position="651"/>
    </location>
</feature>
<feature type="signal peptide" evidence="1">
    <location>
        <begin position="1"/>
        <end position="34"/>
    </location>
</feature>
<proteinExistence type="predicted"/>
<evidence type="ECO:0000313" key="4">
    <source>
        <dbReference type="Proteomes" id="UP000628442"/>
    </source>
</evidence>
<dbReference type="AlphaFoldDB" id="A0AA88C2C0"/>
<organism evidence="3 4">
    <name type="scientific">Pseudoduganella albidiflava</name>
    <dbReference type="NCBI Taxonomy" id="321983"/>
    <lineage>
        <taxon>Bacteria</taxon>
        <taxon>Pseudomonadati</taxon>
        <taxon>Pseudomonadota</taxon>
        <taxon>Betaproteobacteria</taxon>
        <taxon>Burkholderiales</taxon>
        <taxon>Oxalobacteraceae</taxon>
        <taxon>Telluria group</taxon>
        <taxon>Pseudoduganella</taxon>
    </lineage>
</organism>
<comment type="caution">
    <text evidence="3">The sequence shown here is derived from an EMBL/GenBank/DDBJ whole genome shotgun (WGS) entry which is preliminary data.</text>
</comment>
<name>A0AA88C2C0_9BURK</name>
<evidence type="ECO:0000313" key="3">
    <source>
        <dbReference type="EMBL" id="GGY36067.1"/>
    </source>
</evidence>
<dbReference type="InterPro" id="IPR013424">
    <property type="entry name" value="Ice-binding_C"/>
</dbReference>
<reference evidence="3" key="1">
    <citation type="journal article" date="2014" name="Int. J. Syst. Evol. Microbiol.">
        <title>Complete genome sequence of Corynebacterium casei LMG S-19264T (=DSM 44701T), isolated from a smear-ripened cheese.</title>
        <authorList>
            <consortium name="US DOE Joint Genome Institute (JGI-PGF)"/>
            <person name="Walter F."/>
            <person name="Albersmeier A."/>
            <person name="Kalinowski J."/>
            <person name="Ruckert C."/>
        </authorList>
    </citation>
    <scope>NUCLEOTIDE SEQUENCE</scope>
    <source>
        <strain evidence="3">KCTC 12343</strain>
    </source>
</reference>
<feature type="chain" id="PRO_5041741425" description="Ice-binding protein C-terminal domain-containing protein" evidence="1">
    <location>
        <begin position="35"/>
        <end position="655"/>
    </location>
</feature>
<dbReference type="EMBL" id="BMWV01000003">
    <property type="protein sequence ID" value="GGY36067.1"/>
    <property type="molecule type" value="Genomic_DNA"/>
</dbReference>
<keyword evidence="1" id="KW-0732">Signal</keyword>
<evidence type="ECO:0000259" key="2">
    <source>
        <dbReference type="Pfam" id="PF07589"/>
    </source>
</evidence>
<dbReference type="Proteomes" id="UP000628442">
    <property type="component" value="Unassembled WGS sequence"/>
</dbReference>